<protein>
    <submittedName>
        <fullName evidence="5">Alpha/beta-hydrolase</fullName>
    </submittedName>
</protein>
<dbReference type="Gene3D" id="3.40.50.1820">
    <property type="entry name" value="alpha/beta hydrolase"/>
    <property type="match status" value="1"/>
</dbReference>
<feature type="signal peptide" evidence="3">
    <location>
        <begin position="1"/>
        <end position="17"/>
    </location>
</feature>
<keyword evidence="3" id="KW-0732">Signal</keyword>
<organism evidence="5 6">
    <name type="scientific">Calocera cornea HHB12733</name>
    <dbReference type="NCBI Taxonomy" id="1353952"/>
    <lineage>
        <taxon>Eukaryota</taxon>
        <taxon>Fungi</taxon>
        <taxon>Dikarya</taxon>
        <taxon>Basidiomycota</taxon>
        <taxon>Agaricomycotina</taxon>
        <taxon>Dacrymycetes</taxon>
        <taxon>Dacrymycetales</taxon>
        <taxon>Dacrymycetaceae</taxon>
        <taxon>Calocera</taxon>
    </lineage>
</organism>
<dbReference type="ESTHER" id="9basi-a0a165ekd3">
    <property type="family name" value="Fungal_carboxylesterase_lipase"/>
</dbReference>
<dbReference type="InterPro" id="IPR019819">
    <property type="entry name" value="Carboxylesterase_B_CS"/>
</dbReference>
<dbReference type="Proteomes" id="UP000076842">
    <property type="component" value="Unassembled WGS sequence"/>
</dbReference>
<feature type="domain" description="Carboxylesterase type B" evidence="4">
    <location>
        <begin position="25"/>
        <end position="497"/>
    </location>
</feature>
<evidence type="ECO:0000256" key="2">
    <source>
        <dbReference type="ARBA" id="ARBA00022801"/>
    </source>
</evidence>
<dbReference type="STRING" id="1353952.A0A165EKD3"/>
<evidence type="ECO:0000256" key="3">
    <source>
        <dbReference type="SAM" id="SignalP"/>
    </source>
</evidence>
<dbReference type="AlphaFoldDB" id="A0A165EKD3"/>
<proteinExistence type="inferred from homology"/>
<keyword evidence="6" id="KW-1185">Reference proteome</keyword>
<dbReference type="OrthoDB" id="408631at2759"/>
<dbReference type="Pfam" id="PF00135">
    <property type="entry name" value="COesterase"/>
    <property type="match status" value="1"/>
</dbReference>
<dbReference type="PANTHER" id="PTHR43918:SF4">
    <property type="entry name" value="CARBOXYLIC ESTER HYDROLASE"/>
    <property type="match status" value="1"/>
</dbReference>
<dbReference type="GO" id="GO:0052689">
    <property type="term" value="F:carboxylic ester hydrolase activity"/>
    <property type="evidence" value="ECO:0007669"/>
    <property type="project" value="TreeGrafter"/>
</dbReference>
<dbReference type="InParanoid" id="A0A165EKD3"/>
<accession>A0A165EKD3</accession>
<dbReference type="EMBL" id="KV424002">
    <property type="protein sequence ID" value="KZT55046.1"/>
    <property type="molecule type" value="Genomic_DNA"/>
</dbReference>
<evidence type="ECO:0000313" key="6">
    <source>
        <dbReference type="Proteomes" id="UP000076842"/>
    </source>
</evidence>
<sequence length="541" mass="58984">MLKLLASAALLAIIAWAQIPFNDPLVVNTTSGMIRGYLDATTTDVNLYKWYGVHFAESTAGANRWKAPQAYAYREGITNTTAFGAACMQGRANGGNGTQVQSEDCLFLNIVAPVGATNLPVYIYTFGGGFDSNAASDPKIDGSWLASRGIVYVSYNYRVSLWAWPHAAEIAEAGETQNFGLLDNRAAVEWVRDNIAAFGGDPTKMTLGGESVGAEMTNMYMSAYPTDPIVRAAIMQSADSKIRATSQPMWPLGNQLIPISQNLSCTTGPGQLDCLRSKDAFALQAILLSSGAQFQPVIDNITVFQDYVRLTVTGQTARIPLLIGNNKDEGQTIVNGEPTSYTNETAYIKTNNFNFPMANTDAVLSLYPYPSAQYPSIINATAAMWRDAHMICLSSNLAMWRTQLLKLPVFRYQFAMVADNLSGQGASIGTYHGEDIQFVMGTMYTWADQAPYIPATPYELNVSDYMVTAWTNFIKNPELGPQIEGWRQYDPSDPTSLAVLGVSATGALPGNTTQIDSTCQYWNQVLPLFPRTYPACGSWTC</sequence>
<keyword evidence="2 5" id="KW-0378">Hydrolase</keyword>
<dbReference type="SUPFAM" id="SSF53474">
    <property type="entry name" value="alpha/beta-Hydrolases"/>
    <property type="match status" value="1"/>
</dbReference>
<comment type="similarity">
    <text evidence="1">Belongs to the type-B carboxylesterase/lipase family.</text>
</comment>
<dbReference type="InterPro" id="IPR050654">
    <property type="entry name" value="AChE-related_enzymes"/>
</dbReference>
<dbReference type="PANTHER" id="PTHR43918">
    <property type="entry name" value="ACETYLCHOLINESTERASE"/>
    <property type="match status" value="1"/>
</dbReference>
<name>A0A165EKD3_9BASI</name>
<feature type="chain" id="PRO_5007857237" evidence="3">
    <location>
        <begin position="18"/>
        <end position="541"/>
    </location>
</feature>
<evidence type="ECO:0000313" key="5">
    <source>
        <dbReference type="EMBL" id="KZT55046.1"/>
    </source>
</evidence>
<dbReference type="PROSITE" id="PS00941">
    <property type="entry name" value="CARBOXYLESTERASE_B_2"/>
    <property type="match status" value="1"/>
</dbReference>
<gene>
    <name evidence="5" type="ORF">CALCODRAFT_510375</name>
</gene>
<reference evidence="5 6" key="1">
    <citation type="journal article" date="2016" name="Mol. Biol. Evol.">
        <title>Comparative Genomics of Early-Diverging Mushroom-Forming Fungi Provides Insights into the Origins of Lignocellulose Decay Capabilities.</title>
        <authorList>
            <person name="Nagy L.G."/>
            <person name="Riley R."/>
            <person name="Tritt A."/>
            <person name="Adam C."/>
            <person name="Daum C."/>
            <person name="Floudas D."/>
            <person name="Sun H."/>
            <person name="Yadav J.S."/>
            <person name="Pangilinan J."/>
            <person name="Larsson K.H."/>
            <person name="Matsuura K."/>
            <person name="Barry K."/>
            <person name="Labutti K."/>
            <person name="Kuo R."/>
            <person name="Ohm R.A."/>
            <person name="Bhattacharya S.S."/>
            <person name="Shirouzu T."/>
            <person name="Yoshinaga Y."/>
            <person name="Martin F.M."/>
            <person name="Grigoriev I.V."/>
            <person name="Hibbett D.S."/>
        </authorList>
    </citation>
    <scope>NUCLEOTIDE SEQUENCE [LARGE SCALE GENOMIC DNA]</scope>
    <source>
        <strain evidence="5 6">HHB12733</strain>
    </source>
</reference>
<dbReference type="InterPro" id="IPR029058">
    <property type="entry name" value="AB_hydrolase_fold"/>
</dbReference>
<dbReference type="InterPro" id="IPR002018">
    <property type="entry name" value="CarbesteraseB"/>
</dbReference>
<evidence type="ECO:0000259" key="4">
    <source>
        <dbReference type="Pfam" id="PF00135"/>
    </source>
</evidence>
<evidence type="ECO:0000256" key="1">
    <source>
        <dbReference type="ARBA" id="ARBA00005964"/>
    </source>
</evidence>